<dbReference type="SUPFAM" id="SSF63817">
    <property type="entry name" value="Sortase"/>
    <property type="match status" value="1"/>
</dbReference>
<evidence type="ECO:0000256" key="5">
    <source>
        <dbReference type="SAM" id="Phobius"/>
    </source>
</evidence>
<protein>
    <submittedName>
        <fullName evidence="7">Class A sortase</fullName>
    </submittedName>
</protein>
<dbReference type="EMBL" id="PNHD01000001">
    <property type="protein sequence ID" value="PMC60992.1"/>
    <property type="molecule type" value="Genomic_DNA"/>
</dbReference>
<dbReference type="CDD" id="cd06165">
    <property type="entry name" value="Sortase_A"/>
    <property type="match status" value="1"/>
</dbReference>
<dbReference type="Proteomes" id="UP000215413">
    <property type="component" value="Unassembled WGS sequence"/>
</dbReference>
<dbReference type="InterPro" id="IPR042007">
    <property type="entry name" value="Sortase_A"/>
</dbReference>
<evidence type="ECO:0000256" key="3">
    <source>
        <dbReference type="ARBA" id="ARBA00022807"/>
    </source>
</evidence>
<keyword evidence="2" id="KW-0378">Hydrolase</keyword>
<feature type="active site" description="Acyl-thioester intermediate" evidence="4">
    <location>
        <position position="193"/>
    </location>
</feature>
<keyword evidence="5" id="KW-0812">Transmembrane</keyword>
<dbReference type="Proteomes" id="UP000730862">
    <property type="component" value="Unassembled WGS sequence"/>
</dbReference>
<dbReference type="GeneID" id="60839998"/>
<evidence type="ECO:0000313" key="10">
    <source>
        <dbReference type="Proteomes" id="UP000235723"/>
    </source>
</evidence>
<dbReference type="Proteomes" id="UP000235723">
    <property type="component" value="Unassembled WGS sequence"/>
</dbReference>
<accession>A0A233V4T5</accession>
<organism evidence="7 9">
    <name type="scientific">Finegoldia magna</name>
    <name type="common">Peptostreptococcus magnus</name>
    <dbReference type="NCBI Taxonomy" id="1260"/>
    <lineage>
        <taxon>Bacteria</taxon>
        <taxon>Bacillati</taxon>
        <taxon>Bacillota</taxon>
        <taxon>Tissierellia</taxon>
        <taxon>Tissierellales</taxon>
        <taxon>Peptoniphilaceae</taxon>
        <taxon>Finegoldia</taxon>
    </lineage>
</organism>
<dbReference type="Pfam" id="PF04203">
    <property type="entry name" value="Sortase"/>
    <property type="match status" value="1"/>
</dbReference>
<evidence type="ECO:0000313" key="8">
    <source>
        <dbReference type="EMBL" id="PMC60992.1"/>
    </source>
</evidence>
<dbReference type="Gene3D" id="2.40.260.10">
    <property type="entry name" value="Sortase"/>
    <property type="match status" value="1"/>
</dbReference>
<evidence type="ECO:0000313" key="9">
    <source>
        <dbReference type="Proteomes" id="UP000215413"/>
    </source>
</evidence>
<reference evidence="7" key="1">
    <citation type="journal article" date="2017" name="J. Clin. Microbiol.">
        <title>Finegoldia magna Isolated from Orthopedic Joint Implant-Associated Infections.</title>
        <authorList>
            <person name="Soderquist B."/>
            <person name="Bjorklund S."/>
            <person name="Hellmark B."/>
            <person name="Jensen A."/>
            <person name="Bruggemann H."/>
        </authorList>
    </citation>
    <scope>NUCLEOTIDE SEQUENCE</scope>
    <source>
        <strain evidence="7">CCUG 54800</strain>
    </source>
</reference>
<keyword evidence="5" id="KW-1133">Transmembrane helix</keyword>
<name>A0A233V4T5_FINMA</name>
<dbReference type="EMBL" id="JAHAIK010000003">
    <property type="protein sequence ID" value="MBS5964281.1"/>
    <property type="molecule type" value="Genomic_DNA"/>
</dbReference>
<evidence type="ECO:0000256" key="1">
    <source>
        <dbReference type="ARBA" id="ARBA00022670"/>
    </source>
</evidence>
<dbReference type="AlphaFoldDB" id="A0A233V4T5"/>
<dbReference type="InterPro" id="IPR023365">
    <property type="entry name" value="Sortase_dom-sf"/>
</dbReference>
<reference evidence="8 10" key="3">
    <citation type="submission" date="2017-09" db="EMBL/GenBank/DDBJ databases">
        <title>Bacterial strain isolated from the female urinary microbiota.</title>
        <authorList>
            <person name="Thomas-White K."/>
            <person name="Kumar N."/>
            <person name="Forster S."/>
            <person name="Putonti C."/>
            <person name="Lawley T."/>
            <person name="Wolfe A.J."/>
        </authorList>
    </citation>
    <scope>NUCLEOTIDE SEQUENCE [LARGE SCALE GENOMIC DNA]</scope>
    <source>
        <strain evidence="8 10">UMB0115</strain>
    </source>
</reference>
<dbReference type="EMBL" id="NDYC01000019">
    <property type="protein sequence ID" value="OXZ27408.1"/>
    <property type="molecule type" value="Genomic_DNA"/>
</dbReference>
<feature type="transmembrane region" description="Helical" evidence="5">
    <location>
        <begin position="7"/>
        <end position="26"/>
    </location>
</feature>
<feature type="active site" description="Proton donor/acceptor" evidence="4">
    <location>
        <position position="126"/>
    </location>
</feature>
<dbReference type="NCBIfam" id="TIGR01076">
    <property type="entry name" value="sortase_fam"/>
    <property type="match status" value="1"/>
</dbReference>
<evidence type="ECO:0000313" key="7">
    <source>
        <dbReference type="EMBL" id="OXZ27408.1"/>
    </source>
</evidence>
<comment type="caution">
    <text evidence="7">The sequence shown here is derived from an EMBL/GenBank/DDBJ whole genome shotgun (WGS) entry which is preliminary data.</text>
</comment>
<proteinExistence type="predicted"/>
<dbReference type="GO" id="GO:0008234">
    <property type="term" value="F:cysteine-type peptidase activity"/>
    <property type="evidence" value="ECO:0007669"/>
    <property type="project" value="UniProtKB-KW"/>
</dbReference>
<dbReference type="GO" id="GO:0006508">
    <property type="term" value="P:proteolysis"/>
    <property type="evidence" value="ECO:0007669"/>
    <property type="project" value="UniProtKB-KW"/>
</dbReference>
<sequence length="223" mass="25911">MRKKFGIFLMTIGILLFALYFAARLIPNYYSENDISKDISSTEMEQNNKKEFKNDFDAVNSISTTTSLFNFTAISGENVIGQIIIPDYNLSLPIHRGVTDEHLLSGAATMKENQKMGEKNYTLTGHYMKRNGSLFSKVYDLTKGTKVYITDKKNIYEYEIVDRKVTDSYAFYMLEDDRIEKYDNKPILSLMTCDMPNDPNNRVFQIGKLVRSFKYDKNYFKQN</sequence>
<evidence type="ECO:0000256" key="2">
    <source>
        <dbReference type="ARBA" id="ARBA00022801"/>
    </source>
</evidence>
<reference evidence="6" key="4">
    <citation type="submission" date="2021-02" db="EMBL/GenBank/DDBJ databases">
        <title>Infant gut strain persistence is associated with maternal origin, phylogeny, and functional potential including surface adhesion and iron acquisition.</title>
        <authorList>
            <person name="Lou Y.C."/>
        </authorList>
    </citation>
    <scope>NUCLEOTIDE SEQUENCE</scope>
    <source>
        <strain evidence="6">L3_058_000G1_dasL3_058_000G1_concoct_72</strain>
    </source>
</reference>
<keyword evidence="1" id="KW-0645">Protease</keyword>
<keyword evidence="3" id="KW-0788">Thiol protease</keyword>
<evidence type="ECO:0000256" key="4">
    <source>
        <dbReference type="PIRSR" id="PIRSR605754-1"/>
    </source>
</evidence>
<keyword evidence="5" id="KW-0472">Membrane</keyword>
<reference evidence="9" key="2">
    <citation type="submission" date="2017-04" db="EMBL/GenBank/DDBJ databases">
        <title>Finegoldia magna isolated from orthopedic joint implant-associated infections.</title>
        <authorList>
            <person name="Bjorklund S."/>
            <person name="Bruggemann H."/>
            <person name="Jensen A."/>
            <person name="Hellmark B."/>
            <person name="Soderquist B."/>
        </authorList>
    </citation>
    <scope>NUCLEOTIDE SEQUENCE [LARGE SCALE GENOMIC DNA]</scope>
    <source>
        <strain evidence="9">CCUG 54800</strain>
    </source>
</reference>
<dbReference type="RefSeq" id="WP_094205540.1">
    <property type="nucleotide sequence ID" value="NZ_AP031486.1"/>
</dbReference>
<dbReference type="InterPro" id="IPR005754">
    <property type="entry name" value="Sortase"/>
</dbReference>
<gene>
    <name evidence="7" type="ORF">B9N49_03515</name>
    <name evidence="8" type="ORF">CJ208_01005</name>
    <name evidence="6" type="ORF">KIA07_01260</name>
</gene>
<evidence type="ECO:0000313" key="6">
    <source>
        <dbReference type="EMBL" id="MBS5964281.1"/>
    </source>
</evidence>